<organism evidence="1 2">
    <name type="scientific">Acinetobacter courvalinii</name>
    <dbReference type="NCBI Taxonomy" id="280147"/>
    <lineage>
        <taxon>Bacteria</taxon>
        <taxon>Pseudomonadati</taxon>
        <taxon>Pseudomonadota</taxon>
        <taxon>Gammaproteobacteria</taxon>
        <taxon>Moraxellales</taxon>
        <taxon>Moraxellaceae</taxon>
        <taxon>Acinetobacter</taxon>
    </lineage>
</organism>
<proteinExistence type="predicted"/>
<evidence type="ECO:0000313" key="1">
    <source>
        <dbReference type="EMBL" id="MDH0562200.1"/>
    </source>
</evidence>
<name>A0AA42I452_9GAMM</name>
<protein>
    <submittedName>
        <fullName evidence="1">Head decoration protein</fullName>
    </submittedName>
</protein>
<accession>A0AA42I452</accession>
<dbReference type="Proteomes" id="UP001159329">
    <property type="component" value="Unassembled WGS sequence"/>
</dbReference>
<dbReference type="Pfam" id="PF02924">
    <property type="entry name" value="HDPD"/>
    <property type="match status" value="1"/>
</dbReference>
<dbReference type="InterPro" id="IPR004195">
    <property type="entry name" value="Head_decoration_D"/>
</dbReference>
<evidence type="ECO:0000313" key="2">
    <source>
        <dbReference type="Proteomes" id="UP001159329"/>
    </source>
</evidence>
<comment type="caution">
    <text evidence="1">The sequence shown here is derived from an EMBL/GenBank/DDBJ whole genome shotgun (WGS) entry which is preliminary data.</text>
</comment>
<dbReference type="AlphaFoldDB" id="A0AA42I452"/>
<dbReference type="RefSeq" id="WP_279694085.1">
    <property type="nucleotide sequence ID" value="NZ_JAOEEO010000001.1"/>
</dbReference>
<dbReference type="EMBL" id="JAOEEO010000001">
    <property type="protein sequence ID" value="MDH0562200.1"/>
    <property type="molecule type" value="Genomic_DNA"/>
</dbReference>
<sequence length="126" mass="13202">MVKTVELTKAIVSNVIAWELEGNHRPSRENAVIAASQDLSNGTVISYNANGQVQIFGGATDEVAAGIFIGERIVTAAGQTAKGVVIARDARFVEGTLLFKSALTNAKKTEALASLKALHITPVRAA</sequence>
<gene>
    <name evidence="1" type="ORF">N7644_00710</name>
</gene>
<reference evidence="1" key="1">
    <citation type="submission" date="2022-09" db="EMBL/GenBank/DDBJ databases">
        <title>Intensive care unit water sources are persistently colonized with multi-drug resistant bacteria and are the site of extensive horizontal gene transfer of antibiotic resistance genes.</title>
        <authorList>
            <person name="Diorio-Toth L."/>
        </authorList>
    </citation>
    <scope>NUCLEOTIDE SEQUENCE</scope>
    <source>
        <strain evidence="1">GD04005</strain>
    </source>
</reference>